<dbReference type="GO" id="GO:0004540">
    <property type="term" value="F:RNA nuclease activity"/>
    <property type="evidence" value="ECO:0007669"/>
    <property type="project" value="InterPro"/>
</dbReference>
<dbReference type="InterPro" id="IPR038233">
    <property type="entry name" value="Colicin_D/E5_nuclease"/>
</dbReference>
<reference evidence="2 3" key="1">
    <citation type="submission" date="2017-08" db="EMBL/GenBank/DDBJ databases">
        <title>Infants hospitalized years apart are colonized by the same room-sourced microbial strains.</title>
        <authorList>
            <person name="Brooks B."/>
            <person name="Olm M.R."/>
            <person name="Firek B.A."/>
            <person name="Baker R."/>
            <person name="Thomas B.C."/>
            <person name="Morowitz M.J."/>
            <person name="Banfield J.F."/>
        </authorList>
    </citation>
    <scope>NUCLEOTIDE SEQUENCE [LARGE SCALE GENOMIC DNA]</scope>
    <source>
        <strain evidence="2">S2_005_002_R2_29</strain>
    </source>
</reference>
<dbReference type="SUPFAM" id="SSF102824">
    <property type="entry name" value="Colicin D/E5 nuclease domain"/>
    <property type="match status" value="1"/>
</dbReference>
<organism evidence="2 3">
    <name type="scientific">Micavibrio aeruginosavorus</name>
    <dbReference type="NCBI Taxonomy" id="349221"/>
    <lineage>
        <taxon>Bacteria</taxon>
        <taxon>Pseudomonadati</taxon>
        <taxon>Bdellovibrionota</taxon>
        <taxon>Bdellovibrionia</taxon>
        <taxon>Bdellovibrionales</taxon>
        <taxon>Pseudobdellovibrionaceae</taxon>
        <taxon>Micavibrio</taxon>
    </lineage>
</organism>
<dbReference type="InterPro" id="IPR024440">
    <property type="entry name" value="ColicinD_C"/>
</dbReference>
<dbReference type="InterPro" id="IPR037178">
    <property type="entry name" value="ColicinD_C_sf"/>
</dbReference>
<evidence type="ECO:0000313" key="2">
    <source>
        <dbReference type="EMBL" id="PZQ48469.1"/>
    </source>
</evidence>
<proteinExistence type="predicted"/>
<gene>
    <name evidence="2" type="ORF">DI551_01580</name>
</gene>
<sequence>MVQQQPALDAINPTWSPFDFIGWGAVPAAKFAGQEIAAKIAAKQLARAAAKRDVSWVRNTPMGQFQSKFKHAEIFGIKGNPNKKSLEAYKKAIEQHVKSPNTVVKQGTYHKKPMTHYYNEKTGINVMRDGNGKFKSAWKLTKSQKEHIRKGNLGGGKK</sequence>
<feature type="domain" description="Colicin D C-terminal" evidence="1">
    <location>
        <begin position="64"/>
        <end position="147"/>
    </location>
</feature>
<protein>
    <recommendedName>
        <fullName evidence="1">Colicin D C-terminal domain-containing protein</fullName>
    </recommendedName>
</protein>
<dbReference type="Pfam" id="PF11429">
    <property type="entry name" value="Colicin_D"/>
    <property type="match status" value="1"/>
</dbReference>
<dbReference type="EMBL" id="QFQB01000005">
    <property type="protein sequence ID" value="PZQ48469.1"/>
    <property type="molecule type" value="Genomic_DNA"/>
</dbReference>
<dbReference type="AlphaFoldDB" id="A0A2W5N828"/>
<accession>A0A2W5N828</accession>
<name>A0A2W5N828_9BACT</name>
<evidence type="ECO:0000259" key="1">
    <source>
        <dbReference type="Pfam" id="PF11429"/>
    </source>
</evidence>
<comment type="caution">
    <text evidence="2">The sequence shown here is derived from an EMBL/GenBank/DDBJ whole genome shotgun (WGS) entry which is preliminary data.</text>
</comment>
<evidence type="ECO:0000313" key="3">
    <source>
        <dbReference type="Proteomes" id="UP000249417"/>
    </source>
</evidence>
<dbReference type="Gene3D" id="3.10.450.200">
    <property type="match status" value="1"/>
</dbReference>
<dbReference type="Proteomes" id="UP000249417">
    <property type="component" value="Unassembled WGS sequence"/>
</dbReference>